<accession>A0A830FWD6</accession>
<name>A0A830FWD6_HALAR</name>
<comment type="caution">
    <text evidence="1">The sequence shown here is derived from an EMBL/GenBank/DDBJ whole genome shotgun (WGS) entry which is preliminary data.</text>
</comment>
<reference evidence="1" key="1">
    <citation type="journal article" date="2014" name="Int. J. Syst. Evol. Microbiol.">
        <title>Complete genome sequence of Corynebacterium casei LMG S-19264T (=DSM 44701T), isolated from a smear-ripened cheese.</title>
        <authorList>
            <consortium name="US DOE Joint Genome Institute (JGI-PGF)"/>
            <person name="Walter F."/>
            <person name="Albersmeier A."/>
            <person name="Kalinowski J."/>
            <person name="Ruckert C."/>
        </authorList>
    </citation>
    <scope>NUCLEOTIDE SEQUENCE</scope>
    <source>
        <strain evidence="1">JCM 15759</strain>
    </source>
</reference>
<protein>
    <submittedName>
        <fullName evidence="1">Uncharacterized protein</fullName>
    </submittedName>
</protein>
<reference evidence="1" key="2">
    <citation type="submission" date="2020-09" db="EMBL/GenBank/DDBJ databases">
        <authorList>
            <person name="Sun Q."/>
            <person name="Ohkuma M."/>
        </authorList>
    </citation>
    <scope>NUCLEOTIDE SEQUENCE</scope>
    <source>
        <strain evidence="1">JCM 15759</strain>
    </source>
</reference>
<dbReference type="AlphaFoldDB" id="A0A830FWD6"/>
<gene>
    <name evidence="1" type="ORF">GCM10009006_35380</name>
</gene>
<evidence type="ECO:0000313" key="1">
    <source>
        <dbReference type="EMBL" id="GGM51145.1"/>
    </source>
</evidence>
<proteinExistence type="predicted"/>
<dbReference type="Proteomes" id="UP000656367">
    <property type="component" value="Unassembled WGS sequence"/>
</dbReference>
<organism evidence="1 2">
    <name type="scientific">Haloarcula argentinensis</name>
    <dbReference type="NCBI Taxonomy" id="43776"/>
    <lineage>
        <taxon>Archaea</taxon>
        <taxon>Methanobacteriati</taxon>
        <taxon>Methanobacteriota</taxon>
        <taxon>Stenosarchaea group</taxon>
        <taxon>Halobacteria</taxon>
        <taxon>Halobacteriales</taxon>
        <taxon>Haloarculaceae</taxon>
        <taxon>Haloarcula</taxon>
    </lineage>
</organism>
<sequence length="55" mass="6124">MDPGVKGFLVVQQLPDDPQPILYRVTLEKQVDGSESLYWAYVGPVKGTNEMPTES</sequence>
<dbReference type="EMBL" id="BMON01000006">
    <property type="protein sequence ID" value="GGM51145.1"/>
    <property type="molecule type" value="Genomic_DNA"/>
</dbReference>
<evidence type="ECO:0000313" key="2">
    <source>
        <dbReference type="Proteomes" id="UP000656367"/>
    </source>
</evidence>